<dbReference type="CDD" id="cd09917">
    <property type="entry name" value="F-box_SF"/>
    <property type="match status" value="1"/>
</dbReference>
<gene>
    <name evidence="3" type="ORF">BN1204_070130</name>
    <name evidence="2" type="ORF">NCLIV_070130</name>
</gene>
<dbReference type="Gene3D" id="1.20.1280.50">
    <property type="match status" value="1"/>
</dbReference>
<dbReference type="EMBL" id="CADU01000335">
    <property type="protein sequence ID" value="CCA30124.1"/>
    <property type="molecule type" value="Genomic_DNA"/>
</dbReference>
<dbReference type="SUPFAM" id="SSF81383">
    <property type="entry name" value="F-box domain"/>
    <property type="match status" value="1"/>
</dbReference>
<reference evidence="3" key="3">
    <citation type="journal article" date="2015" name="PLoS ONE">
        <title>Comprehensive Evaluation of Toxoplasma gondii VEG and Neospora caninum LIV Genomes with Tachyzoite Stage Transcriptome and Proteome Defines Novel Transcript Features.</title>
        <authorList>
            <person name="Ramaprasad A."/>
            <person name="Mourier T."/>
            <person name="Naeem R."/>
            <person name="Malas T.B."/>
            <person name="Moussa E."/>
            <person name="Panigrahi A."/>
            <person name="Vermont S.J."/>
            <person name="Otto T.D."/>
            <person name="Wastling J."/>
            <person name="Pain A."/>
        </authorList>
    </citation>
    <scope>NUCLEOTIDE SEQUENCE</scope>
    <source>
        <strain evidence="3">Liverpool</strain>
    </source>
</reference>
<evidence type="ECO:0008006" key="4">
    <source>
        <dbReference type="Google" id="ProtNLM"/>
    </source>
</evidence>
<feature type="region of interest" description="Disordered" evidence="1">
    <location>
        <begin position="742"/>
        <end position="767"/>
    </location>
</feature>
<protein>
    <recommendedName>
        <fullName evidence="4">F-box domain-containing protein</fullName>
    </recommendedName>
</protein>
<dbReference type="AlphaFoldDB" id="F0JBA3"/>
<feature type="compositionally biased region" description="Basic and acidic residues" evidence="1">
    <location>
        <begin position="757"/>
        <end position="767"/>
    </location>
</feature>
<reference evidence="2" key="1">
    <citation type="submission" date="2011-03" db="EMBL/GenBank/DDBJ databases">
        <title>Comparative genomics and transcriptomics of Neospora caninum and Toxoplasma gondii.</title>
        <authorList>
            <person name="Reid A.J."/>
            <person name="Sohal A."/>
            <person name="Harris D."/>
            <person name="Quail M."/>
            <person name="Sanders M."/>
            <person name="Berriman M."/>
            <person name="Wastling J.M."/>
            <person name="Pain A."/>
        </authorList>
    </citation>
    <scope>NUCLEOTIDE SEQUENCE</scope>
    <source>
        <strain evidence="2">Liverpool</strain>
    </source>
</reference>
<dbReference type="VEuPathDB" id="ToxoDB:NCLIV_070130"/>
<feature type="region of interest" description="Disordered" evidence="1">
    <location>
        <begin position="866"/>
        <end position="889"/>
    </location>
</feature>
<feature type="region of interest" description="Disordered" evidence="1">
    <location>
        <begin position="106"/>
        <end position="135"/>
    </location>
</feature>
<feature type="compositionally biased region" description="Polar residues" evidence="1">
    <location>
        <begin position="248"/>
        <end position="259"/>
    </location>
</feature>
<accession>F0JBA3</accession>
<proteinExistence type="predicted"/>
<sequence>MATSTRREHTDAPCETVLFLLGFFLPVPDLCKCSAVCKTWWAVCTLQHQQLWREHCLRRFGFKYENYLLYTQGWDWKLMYAKANMFVKTLRKGLVDDTQTVAVHAESPQPPSFFSSLASRPGGQRRTLREESEGDAVCLEKNSKAGHLSRQRARLLPPAFPGYEGSLALTTDCKHLLWENGVYIQRIDLNGSRENWRTRVGCGPRGPTSKPSLVASRTKVICHVNKCVKGFDLGTGKFVCRLKIPFSTSPESQTSNSTGAARRGASGQLSRRGHSPDESGDRARCLCLRGQDDDEAEAIEGDEGSELVSQDSSLDGWEPHDFSLDVSIRNSQVTFLTSRGLCVFHSESLECLYSITHSELLFPSLSFATEDVDFLWAGYRPAPPAFIRKLVQYQDLQQKFFAPSDRAPKAGRKRPPCNPASGLPSAFPCSFLLPGGEGRSRDVLRCASDSLEPVVSSPAEASDRRLLGGSTLEASIPLPSHPKAVGYAREDRPRRRGLAQTQTSRKRESDDTGFACVCTADEQPWTGGEEREGRHWNAQGDEKETRCLSSCEPKELRGREDARESRLPNNWCADEEDFEEDEVERDEFEEATRVEGGKIERDEVVRQMATAAVGVQGTLHISRHIVTWLRKRGCEIKIWDILDGRLLHTVQAVPTSSSFSPLSSATSQSPCLLRVRQAQQPGIPDGYFLAALDSLGRVRFFDSRAAFACVYTVECGEGFSLYRLSLSSSFLVTMQQSSLQAERREAERRARAMPAARPEDPRTQGVDDAHAAEDVEDAQDATAEREAETLAYGAEEEIDFLPGGGLLKIWALHMPSPAAAEQTEEPAQGCLWSFSLPFGRHRRRILRIFWTTNFWECGPRVRKRRSTGASHRASLASPPDPPRFGVQTPRGRACPGLRRGAVDRMQSLPEPCMQLRRKADAWSLLDWRGLSVDEKGELTVRSLCPIADVREEDRLMTRRFTALVKQKRREQAEKAARLGCA</sequence>
<evidence type="ECO:0000256" key="1">
    <source>
        <dbReference type="SAM" id="MobiDB-lite"/>
    </source>
</evidence>
<reference evidence="2" key="2">
    <citation type="submission" date="2011-03" db="EMBL/GenBank/DDBJ databases">
        <authorList>
            <person name="Aslett M."/>
        </authorList>
    </citation>
    <scope>NUCLEOTIDE SEQUENCE</scope>
    <source>
        <strain evidence="2">Liverpool</strain>
    </source>
</reference>
<feature type="region of interest" description="Disordered" evidence="1">
    <location>
        <begin position="248"/>
        <end position="282"/>
    </location>
</feature>
<organism>
    <name type="scientific">Neospora caninum (strain Liverpool)</name>
    <dbReference type="NCBI Taxonomy" id="572307"/>
    <lineage>
        <taxon>Eukaryota</taxon>
        <taxon>Sar</taxon>
        <taxon>Alveolata</taxon>
        <taxon>Apicomplexa</taxon>
        <taxon>Conoidasida</taxon>
        <taxon>Coccidia</taxon>
        <taxon>Eucoccidiorida</taxon>
        <taxon>Eimeriorina</taxon>
        <taxon>Sarcocystidae</taxon>
        <taxon>Neospora</taxon>
    </lineage>
</organism>
<feature type="region of interest" description="Disordered" evidence="1">
    <location>
        <begin position="472"/>
        <end position="511"/>
    </location>
</feature>
<evidence type="ECO:0000313" key="2">
    <source>
        <dbReference type="EMBL" id="CCA30124.1"/>
    </source>
</evidence>
<dbReference type="InterPro" id="IPR036047">
    <property type="entry name" value="F-box-like_dom_sf"/>
</dbReference>
<dbReference type="EMBL" id="LN714488">
    <property type="protein sequence ID" value="CEL71370.1"/>
    <property type="molecule type" value="Genomic_DNA"/>
</dbReference>
<name>F0JBA3_NEOCL</name>
<evidence type="ECO:0000313" key="3">
    <source>
        <dbReference type="EMBL" id="CEL71370.1"/>
    </source>
</evidence>